<reference evidence="4" key="1">
    <citation type="submission" date="2015-07" db="EMBL/GenBank/DDBJ databases">
        <title>Fjat-14205 dsm 2895.</title>
        <authorList>
            <person name="Liu B."/>
            <person name="Wang J."/>
            <person name="Zhu Y."/>
            <person name="Liu G."/>
            <person name="Chen Q."/>
            <person name="Chen Z."/>
            <person name="Lan J."/>
            <person name="Che J."/>
            <person name="Ge C."/>
            <person name="Shi H."/>
            <person name="Pan Z."/>
            <person name="Liu X."/>
        </authorList>
    </citation>
    <scope>NUCLEOTIDE SEQUENCE [LARGE SCALE GENOMIC DNA]</scope>
    <source>
        <strain evidence="4">DSM 25560</strain>
    </source>
</reference>
<organism evidence="3 4">
    <name type="scientific">Lysinibacillus contaminans</name>
    <dbReference type="NCBI Taxonomy" id="1293441"/>
    <lineage>
        <taxon>Bacteria</taxon>
        <taxon>Bacillati</taxon>
        <taxon>Bacillota</taxon>
        <taxon>Bacilli</taxon>
        <taxon>Bacillales</taxon>
        <taxon>Bacillaceae</taxon>
        <taxon>Lysinibacillus</taxon>
    </lineage>
</organism>
<dbReference type="Gene3D" id="3.10.620.30">
    <property type="match status" value="1"/>
</dbReference>
<comment type="caution">
    <text evidence="3">The sequence shown here is derived from an EMBL/GenBank/DDBJ whole genome shotgun (WGS) entry which is preliminary data.</text>
</comment>
<dbReference type="RefSeq" id="WP_053585549.1">
    <property type="nucleotide sequence ID" value="NZ_LGRV01000009.1"/>
</dbReference>
<dbReference type="InterPro" id="IPR002931">
    <property type="entry name" value="Transglutaminase-like"/>
</dbReference>
<evidence type="ECO:0000313" key="3">
    <source>
        <dbReference type="EMBL" id="KOS66179.1"/>
    </source>
</evidence>
<dbReference type="InterPro" id="IPR052557">
    <property type="entry name" value="CAP/Cytokinesis_protein"/>
</dbReference>
<dbReference type="PANTHER" id="PTHR46333:SF2">
    <property type="entry name" value="CYTOKINESIS PROTEIN 3"/>
    <property type="match status" value="1"/>
</dbReference>
<feature type="chain" id="PRO_5045714117" evidence="1">
    <location>
        <begin position="22"/>
        <end position="395"/>
    </location>
</feature>
<evidence type="ECO:0000259" key="2">
    <source>
        <dbReference type="SMART" id="SM00460"/>
    </source>
</evidence>
<protein>
    <submittedName>
        <fullName evidence="3">Protease</fullName>
    </submittedName>
</protein>
<keyword evidence="3" id="KW-0645">Protease</keyword>
<proteinExistence type="predicted"/>
<evidence type="ECO:0000256" key="1">
    <source>
        <dbReference type="SAM" id="SignalP"/>
    </source>
</evidence>
<dbReference type="GO" id="GO:0006508">
    <property type="term" value="P:proteolysis"/>
    <property type="evidence" value="ECO:0007669"/>
    <property type="project" value="UniProtKB-KW"/>
</dbReference>
<dbReference type="GO" id="GO:0008233">
    <property type="term" value="F:peptidase activity"/>
    <property type="evidence" value="ECO:0007669"/>
    <property type="project" value="UniProtKB-KW"/>
</dbReference>
<keyword evidence="3" id="KW-0378">Hydrolase</keyword>
<dbReference type="SUPFAM" id="SSF54001">
    <property type="entry name" value="Cysteine proteinases"/>
    <property type="match status" value="1"/>
</dbReference>
<dbReference type="Pfam" id="PF16472">
    <property type="entry name" value="DUF5050"/>
    <property type="match status" value="1"/>
</dbReference>
<keyword evidence="1" id="KW-0732">Signal</keyword>
<dbReference type="Proteomes" id="UP000050668">
    <property type="component" value="Unassembled WGS sequence"/>
</dbReference>
<gene>
    <name evidence="3" type="ORF">AEA09_19080</name>
</gene>
<feature type="domain" description="Transglutaminase-like" evidence="2">
    <location>
        <begin position="177"/>
        <end position="234"/>
    </location>
</feature>
<dbReference type="SMART" id="SM00460">
    <property type="entry name" value="TGc"/>
    <property type="match status" value="1"/>
</dbReference>
<name>A0ABR5JWV3_9BACI</name>
<dbReference type="InterPro" id="IPR032485">
    <property type="entry name" value="LRP1-like_beta_prop"/>
</dbReference>
<dbReference type="InterPro" id="IPR038765">
    <property type="entry name" value="Papain-like_cys_pep_sf"/>
</dbReference>
<accession>A0ABR5JWV3</accession>
<dbReference type="PANTHER" id="PTHR46333">
    <property type="entry name" value="CYTOKINESIS PROTEIN 3"/>
    <property type="match status" value="1"/>
</dbReference>
<dbReference type="Pfam" id="PF01841">
    <property type="entry name" value="Transglut_core"/>
    <property type="match status" value="1"/>
</dbReference>
<keyword evidence="4" id="KW-1185">Reference proteome</keyword>
<dbReference type="EMBL" id="LGRV01000009">
    <property type="protein sequence ID" value="KOS66179.1"/>
    <property type="molecule type" value="Genomic_DNA"/>
</dbReference>
<sequence length="395" mass="44005">MKKWLLSSAILLMLSPTVADAQSKDASEKEGASKVTYNVVANSTITTWDQVVKEIEKQMNAFETDINLSYKGSMTNFNDNVLAAFDKAQKQAVYAGGHIESTSISTDSAGDIKFKIKYLTTKTQEVTVQKKVDQVLANIITPSMTTFQKVKAVNDYIVSNAKYGESTKSSPHSAHALLMEGQAVCQGYALLTYKMLDQIGVEVQYVVGVVNGNEDHTWNLVKVDGKWYHLDTTWNDPLPNRTGTSSYDYFLVTDAQLKKDHTWVTSDYPAATSTIYSYMQNVHYAQQMNNSLYFSNKADNNKLYKLDLGTAKKTKLADTRVLYIVGAGDAIYYSDFSNSGYLTKMNIKTLKTEVLVKKAVTDLTITENNLVYKVGSKEQKIKIDVPALTSTTQKK</sequence>
<evidence type="ECO:0000313" key="4">
    <source>
        <dbReference type="Proteomes" id="UP000050668"/>
    </source>
</evidence>
<feature type="signal peptide" evidence="1">
    <location>
        <begin position="1"/>
        <end position="21"/>
    </location>
</feature>